<dbReference type="PROSITE" id="PS50123">
    <property type="entry name" value="CHER"/>
    <property type="match status" value="1"/>
</dbReference>
<dbReference type="SMART" id="SM00138">
    <property type="entry name" value="MeTrc"/>
    <property type="match status" value="1"/>
</dbReference>
<dbReference type="InterPro" id="IPR026024">
    <property type="entry name" value="Chemotaxis_MeTrfase_CheR"/>
</dbReference>
<dbReference type="Pfam" id="PF01739">
    <property type="entry name" value="CheR"/>
    <property type="match status" value="1"/>
</dbReference>
<dbReference type="InterPro" id="IPR022642">
    <property type="entry name" value="CheR_C"/>
</dbReference>
<dbReference type="InterPro" id="IPR000780">
    <property type="entry name" value="CheR_MeTrfase"/>
</dbReference>
<dbReference type="PIRSF" id="PIRSF000410">
    <property type="entry name" value="CheR"/>
    <property type="match status" value="1"/>
</dbReference>
<proteinExistence type="predicted"/>
<dbReference type="Proteomes" id="UP001228113">
    <property type="component" value="Chromosome"/>
</dbReference>
<evidence type="ECO:0000313" key="7">
    <source>
        <dbReference type="EMBL" id="BDU75542.1"/>
    </source>
</evidence>
<gene>
    <name evidence="7" type="ORF">METESE_05000</name>
</gene>
<dbReference type="InterPro" id="IPR029063">
    <property type="entry name" value="SAM-dependent_MTases_sf"/>
</dbReference>
<dbReference type="EMBL" id="AP027081">
    <property type="protein sequence ID" value="BDU75542.1"/>
    <property type="molecule type" value="Genomic_DNA"/>
</dbReference>
<evidence type="ECO:0000259" key="6">
    <source>
        <dbReference type="PROSITE" id="PS50123"/>
    </source>
</evidence>
<dbReference type="SUPFAM" id="SSF47757">
    <property type="entry name" value="Chemotaxis receptor methyltransferase CheR, N-terminal domain"/>
    <property type="match status" value="1"/>
</dbReference>
<dbReference type="PRINTS" id="PR00996">
    <property type="entry name" value="CHERMTFRASE"/>
</dbReference>
<dbReference type="KEGG" id="msea:METESE_05000"/>
<keyword evidence="5" id="KW-0949">S-adenosyl-L-methionine</keyword>
<feature type="domain" description="CheR-type methyltransferase" evidence="6">
    <location>
        <begin position="10"/>
        <end position="279"/>
    </location>
</feature>
<comment type="catalytic activity">
    <reaction evidence="1">
        <text>L-glutamyl-[protein] + S-adenosyl-L-methionine = [protein]-L-glutamate 5-O-methyl ester + S-adenosyl-L-homocysteine</text>
        <dbReference type="Rhea" id="RHEA:24452"/>
        <dbReference type="Rhea" id="RHEA-COMP:10208"/>
        <dbReference type="Rhea" id="RHEA-COMP:10311"/>
        <dbReference type="ChEBI" id="CHEBI:29973"/>
        <dbReference type="ChEBI" id="CHEBI:57856"/>
        <dbReference type="ChEBI" id="CHEBI:59789"/>
        <dbReference type="ChEBI" id="CHEBI:82795"/>
        <dbReference type="EC" id="2.1.1.80"/>
    </reaction>
</comment>
<dbReference type="Gene3D" id="1.10.155.10">
    <property type="entry name" value="Chemotaxis receptor methyltransferase CheR, N-terminal domain"/>
    <property type="match status" value="1"/>
</dbReference>
<keyword evidence="3 7" id="KW-0489">Methyltransferase</keyword>
<dbReference type="InterPro" id="IPR022641">
    <property type="entry name" value="CheR_N"/>
</dbReference>
<sequence>MSRPLPLPGLTQPAPAITDAEFARFRAMVKDLTGINLSDQKKALVTGRLGSRLRHRGAATFGDYYKLIRDPSETQELQTAIDLLTTNETYFFREPEHFEILANHIRSLRPVPLPFRVWSAASSSGEEAYSLAMVLADTLGSGEWSVLGTDISTRVLERARRALYPMERATGIPQAHLRAHCLKGQGQHEGMLLVSKALRAKVSFAQANLMKTLPKLGPFDVAFLRNVLIYFEPAEKLKAVETVAAQIKPGGLLFVGHSESLTGLDHGLKPLRPTVYRVP</sequence>
<dbReference type="InterPro" id="IPR050903">
    <property type="entry name" value="Bact_Chemotaxis_MeTrfase"/>
</dbReference>
<dbReference type="AlphaFoldDB" id="A0AA48GWU9"/>
<reference evidence="7" key="1">
    <citation type="journal article" date="2023" name="Int. J. Syst. Evol. Microbiol.">
        <title>Mesoterricola silvestris gen. nov., sp. nov., Mesoterricola sediminis sp. nov., Geothrix oryzae sp. nov., Geothrix edaphica sp. nov., Geothrix rubra sp. nov., and Geothrix limicola sp. nov., six novel members of Acidobacteriota isolated from soils.</title>
        <authorList>
            <person name="Itoh H."/>
            <person name="Sugisawa Y."/>
            <person name="Mise K."/>
            <person name="Xu Z."/>
            <person name="Kuniyasu M."/>
            <person name="Ushijima N."/>
            <person name="Kawano K."/>
            <person name="Kobayashi E."/>
            <person name="Shiratori Y."/>
            <person name="Masuda Y."/>
            <person name="Senoo K."/>
        </authorList>
    </citation>
    <scope>NUCLEOTIDE SEQUENCE</scope>
    <source>
        <strain evidence="7">W786</strain>
    </source>
</reference>
<protein>
    <recommendedName>
        <fullName evidence="2">protein-glutamate O-methyltransferase</fullName>
        <ecNumber evidence="2">2.1.1.80</ecNumber>
    </recommendedName>
</protein>
<evidence type="ECO:0000256" key="1">
    <source>
        <dbReference type="ARBA" id="ARBA00001541"/>
    </source>
</evidence>
<organism evidence="7 8">
    <name type="scientific">Mesoterricola sediminis</name>
    <dbReference type="NCBI Taxonomy" id="2927980"/>
    <lineage>
        <taxon>Bacteria</taxon>
        <taxon>Pseudomonadati</taxon>
        <taxon>Acidobacteriota</taxon>
        <taxon>Holophagae</taxon>
        <taxon>Holophagales</taxon>
        <taxon>Holophagaceae</taxon>
        <taxon>Mesoterricola</taxon>
    </lineage>
</organism>
<dbReference type="GO" id="GO:0032259">
    <property type="term" value="P:methylation"/>
    <property type="evidence" value="ECO:0007669"/>
    <property type="project" value="UniProtKB-KW"/>
</dbReference>
<dbReference type="EC" id="2.1.1.80" evidence="2"/>
<name>A0AA48GWU9_9BACT</name>
<evidence type="ECO:0000256" key="5">
    <source>
        <dbReference type="ARBA" id="ARBA00022691"/>
    </source>
</evidence>
<dbReference type="Gene3D" id="3.40.50.150">
    <property type="entry name" value="Vaccinia Virus protein VP39"/>
    <property type="match status" value="1"/>
</dbReference>
<dbReference type="PANTHER" id="PTHR24422:SF26">
    <property type="entry name" value="CHEMOTAXIS PROTEIN METHYLTRANSFERASE"/>
    <property type="match status" value="1"/>
</dbReference>
<dbReference type="Pfam" id="PF03705">
    <property type="entry name" value="CheR_N"/>
    <property type="match status" value="1"/>
</dbReference>
<dbReference type="GO" id="GO:0008983">
    <property type="term" value="F:protein-glutamate O-methyltransferase activity"/>
    <property type="evidence" value="ECO:0007669"/>
    <property type="project" value="UniProtKB-EC"/>
</dbReference>
<keyword evidence="8" id="KW-1185">Reference proteome</keyword>
<evidence type="ECO:0000313" key="8">
    <source>
        <dbReference type="Proteomes" id="UP001228113"/>
    </source>
</evidence>
<dbReference type="InterPro" id="IPR036804">
    <property type="entry name" value="CheR_N_sf"/>
</dbReference>
<dbReference type="RefSeq" id="WP_243347091.1">
    <property type="nucleotide sequence ID" value="NZ_AP027081.1"/>
</dbReference>
<dbReference type="SUPFAM" id="SSF53335">
    <property type="entry name" value="S-adenosyl-L-methionine-dependent methyltransferases"/>
    <property type="match status" value="1"/>
</dbReference>
<evidence type="ECO:0000256" key="3">
    <source>
        <dbReference type="ARBA" id="ARBA00022603"/>
    </source>
</evidence>
<evidence type="ECO:0000256" key="4">
    <source>
        <dbReference type="ARBA" id="ARBA00022679"/>
    </source>
</evidence>
<accession>A0AA48GWU9</accession>
<evidence type="ECO:0000256" key="2">
    <source>
        <dbReference type="ARBA" id="ARBA00012534"/>
    </source>
</evidence>
<keyword evidence="4" id="KW-0808">Transferase</keyword>
<dbReference type="PANTHER" id="PTHR24422">
    <property type="entry name" value="CHEMOTAXIS PROTEIN METHYLTRANSFERASE"/>
    <property type="match status" value="1"/>
</dbReference>